<protein>
    <submittedName>
        <fullName evidence="2">Uncharacterized protein</fullName>
    </submittedName>
</protein>
<keyword evidence="1" id="KW-0472">Membrane</keyword>
<evidence type="ECO:0000256" key="1">
    <source>
        <dbReference type="SAM" id="Phobius"/>
    </source>
</evidence>
<keyword evidence="1" id="KW-0812">Transmembrane</keyword>
<proteinExistence type="predicted"/>
<feature type="transmembrane region" description="Helical" evidence="1">
    <location>
        <begin position="35"/>
        <end position="59"/>
    </location>
</feature>
<comment type="caution">
    <text evidence="2">The sequence shown here is derived from an EMBL/GenBank/DDBJ whole genome shotgun (WGS) entry which is preliminary data.</text>
</comment>
<evidence type="ECO:0000313" key="3">
    <source>
        <dbReference type="Proteomes" id="UP000054703"/>
    </source>
</evidence>
<evidence type="ECO:0000313" key="2">
    <source>
        <dbReference type="EMBL" id="KTD59594.1"/>
    </source>
</evidence>
<gene>
    <name evidence="2" type="ORF">Lsan_2185</name>
</gene>
<organism evidence="2 3">
    <name type="scientific">Legionella santicrucis</name>
    <dbReference type="NCBI Taxonomy" id="45074"/>
    <lineage>
        <taxon>Bacteria</taxon>
        <taxon>Pseudomonadati</taxon>
        <taxon>Pseudomonadota</taxon>
        <taxon>Gammaproteobacteria</taxon>
        <taxon>Legionellales</taxon>
        <taxon>Legionellaceae</taxon>
        <taxon>Legionella</taxon>
    </lineage>
</organism>
<name>A0A0W0YRW1_9GAMM</name>
<reference evidence="2 3" key="1">
    <citation type="submission" date="2015-11" db="EMBL/GenBank/DDBJ databases">
        <title>Genomic analysis of 38 Legionella species identifies large and diverse effector repertoires.</title>
        <authorList>
            <person name="Burstein D."/>
            <person name="Amaro F."/>
            <person name="Zusman T."/>
            <person name="Lifshitz Z."/>
            <person name="Cohen O."/>
            <person name="Gilbert J.A."/>
            <person name="Pupko T."/>
            <person name="Shuman H.A."/>
            <person name="Segal G."/>
        </authorList>
    </citation>
    <scope>NUCLEOTIDE SEQUENCE [LARGE SCALE GENOMIC DNA]</scope>
    <source>
        <strain evidence="2 3">SC-63-C7</strain>
    </source>
</reference>
<dbReference type="EMBL" id="LNYU01000053">
    <property type="protein sequence ID" value="KTD59594.1"/>
    <property type="molecule type" value="Genomic_DNA"/>
</dbReference>
<keyword evidence="3" id="KW-1185">Reference proteome</keyword>
<accession>A0A0W0YRW1</accession>
<dbReference type="PATRIC" id="fig|45074.5.peg.2341"/>
<sequence>MRMFFGQKDGLKNDSLTPWNRITKKDLREKIIKEFIIPLLVRIVMLWLITIFVIQSLIITN</sequence>
<dbReference type="Proteomes" id="UP000054703">
    <property type="component" value="Unassembled WGS sequence"/>
</dbReference>
<dbReference type="AlphaFoldDB" id="A0A0W0YRW1"/>
<keyword evidence="1" id="KW-1133">Transmembrane helix</keyword>